<evidence type="ECO:0000313" key="2">
    <source>
        <dbReference type="Proteomes" id="UP000285209"/>
    </source>
</evidence>
<gene>
    <name evidence="1" type="ORF">DXA03_11565</name>
</gene>
<dbReference type="Proteomes" id="UP000285209">
    <property type="component" value="Unassembled WGS sequence"/>
</dbReference>
<accession>A0A413M5Y6</accession>
<protein>
    <submittedName>
        <fullName evidence="1">Uncharacterized protein</fullName>
    </submittedName>
</protein>
<name>A0A413M5Y6_9FIRM</name>
<comment type="caution">
    <text evidence="1">The sequence shown here is derived from an EMBL/GenBank/DDBJ whole genome shotgun (WGS) entry which is preliminary data.</text>
</comment>
<proteinExistence type="predicted"/>
<sequence length="78" mass="9253">MVELNFAIFIIKESRTAALHYSDRVIYYIKFDNCHGYLMTGVCQEFCIQRIQTARWRDIADAQSFLVMQLRRETGIWG</sequence>
<organism evidence="1 2">
    <name type="scientific">Agathobacter rectalis</name>
    <dbReference type="NCBI Taxonomy" id="39491"/>
    <lineage>
        <taxon>Bacteria</taxon>
        <taxon>Bacillati</taxon>
        <taxon>Bacillota</taxon>
        <taxon>Clostridia</taxon>
        <taxon>Lachnospirales</taxon>
        <taxon>Lachnospiraceae</taxon>
        <taxon>Agathobacter</taxon>
    </lineage>
</organism>
<dbReference type="RefSeq" id="WP_119214036.1">
    <property type="nucleotide sequence ID" value="NZ_QSAZ01000006.1"/>
</dbReference>
<dbReference type="EMBL" id="QSDV01000024">
    <property type="protein sequence ID" value="RGZ16803.1"/>
    <property type="molecule type" value="Genomic_DNA"/>
</dbReference>
<evidence type="ECO:0000313" key="1">
    <source>
        <dbReference type="EMBL" id="RGZ16803.1"/>
    </source>
</evidence>
<dbReference type="AlphaFoldDB" id="A0A413M5Y6"/>
<reference evidence="1 2" key="1">
    <citation type="submission" date="2018-08" db="EMBL/GenBank/DDBJ databases">
        <title>A genome reference for cultivated species of the human gut microbiota.</title>
        <authorList>
            <person name="Zou Y."/>
            <person name="Xue W."/>
            <person name="Luo G."/>
        </authorList>
    </citation>
    <scope>NUCLEOTIDE SEQUENCE [LARGE SCALE GENOMIC DNA]</scope>
    <source>
        <strain evidence="1 2">AM54-25XD</strain>
    </source>
</reference>